<dbReference type="Proteomes" id="UP000182444">
    <property type="component" value="Chromosome 1A"/>
</dbReference>
<protein>
    <submittedName>
        <fullName evidence="1">Uncharacterized protein</fullName>
    </submittedName>
</protein>
<dbReference type="GeneID" id="94582431"/>
<dbReference type="RefSeq" id="XP_068137874.1">
    <property type="nucleotide sequence ID" value="XM_068281773.1"/>
</dbReference>
<dbReference type="EMBL" id="CP017553">
    <property type="protein sequence ID" value="AOW00615.1"/>
    <property type="molecule type" value="Genomic_DNA"/>
</dbReference>
<evidence type="ECO:0000313" key="2">
    <source>
        <dbReference type="Proteomes" id="UP000182444"/>
    </source>
</evidence>
<reference evidence="1 2" key="1">
    <citation type="journal article" date="2016" name="PLoS ONE">
        <title>Sequence Assembly of Yarrowia lipolytica Strain W29/CLIB89 Shows Transposable Element Diversity.</title>
        <authorList>
            <person name="Magnan C."/>
            <person name="Yu J."/>
            <person name="Chang I."/>
            <person name="Jahn E."/>
            <person name="Kanomata Y."/>
            <person name="Wu J."/>
            <person name="Zeller M."/>
            <person name="Oakes M."/>
            <person name="Baldi P."/>
            <person name="Sandmeyer S."/>
        </authorList>
    </citation>
    <scope>NUCLEOTIDE SEQUENCE [LARGE SCALE GENOMIC DNA]</scope>
    <source>
        <strain evidence="2">CLIB89(W29)</strain>
    </source>
</reference>
<evidence type="ECO:0000313" key="1">
    <source>
        <dbReference type="EMBL" id="AOW00615.1"/>
    </source>
</evidence>
<organism evidence="1 2">
    <name type="scientific">Yarrowia lipolytica</name>
    <name type="common">Candida lipolytica</name>
    <dbReference type="NCBI Taxonomy" id="4952"/>
    <lineage>
        <taxon>Eukaryota</taxon>
        <taxon>Fungi</taxon>
        <taxon>Dikarya</taxon>
        <taxon>Ascomycota</taxon>
        <taxon>Saccharomycotina</taxon>
        <taxon>Dipodascomycetes</taxon>
        <taxon>Dipodascales</taxon>
        <taxon>Dipodascales incertae sedis</taxon>
        <taxon>Yarrowia</taxon>
    </lineage>
</organism>
<accession>A0A1D8N4Q3</accession>
<gene>
    <name evidence="1" type="ORF">YALI1_A13845g</name>
</gene>
<dbReference type="VEuPathDB" id="FungiDB:YALI0_A13849g"/>
<dbReference type="AlphaFoldDB" id="A0A1D8N4Q3"/>
<dbReference type="VEuPathDB" id="FungiDB:YALI1_A13845g"/>
<proteinExistence type="predicted"/>
<sequence length="90" mass="10327">MKLEAHDTPSARHFGYCRSFVRLSHNLLLVKNDQGDERTRLCDKCQWFMKGTTAKKKKVLKQLPGPTKIWSEISKDFGSVEAPKVKEPIP</sequence>
<name>A0A1D8N4Q3_YARLL</name>